<evidence type="ECO:0000313" key="2">
    <source>
        <dbReference type="Proteomes" id="UP000036513"/>
    </source>
</evidence>
<dbReference type="AlphaFoldDB" id="A0A0J6VA96"/>
<protein>
    <submittedName>
        <fullName evidence="1">Uncharacterized protein</fullName>
    </submittedName>
</protein>
<name>A0A0J6VA96_9MYCO</name>
<dbReference type="Proteomes" id="UP000036513">
    <property type="component" value="Unassembled WGS sequence"/>
</dbReference>
<accession>A0A0J6VA96</accession>
<evidence type="ECO:0000313" key="1">
    <source>
        <dbReference type="EMBL" id="KMO67109.1"/>
    </source>
</evidence>
<gene>
    <name evidence="1" type="ORF">MCHLDSM_06358</name>
</gene>
<proteinExistence type="predicted"/>
<comment type="caution">
    <text evidence="1">The sequence shown here is derived from an EMBL/GenBank/DDBJ whole genome shotgun (WGS) entry which is preliminary data.</text>
</comment>
<dbReference type="PATRIC" id="fig|37916.4.peg.6375"/>
<dbReference type="STRING" id="37916.MCHLDSM_06358"/>
<dbReference type="EMBL" id="JYNL01000069">
    <property type="protein sequence ID" value="KMO67109.1"/>
    <property type="molecule type" value="Genomic_DNA"/>
</dbReference>
<organism evidence="1 2">
    <name type="scientific">Mycolicibacterium chlorophenolicum</name>
    <dbReference type="NCBI Taxonomy" id="37916"/>
    <lineage>
        <taxon>Bacteria</taxon>
        <taxon>Bacillati</taxon>
        <taxon>Actinomycetota</taxon>
        <taxon>Actinomycetes</taxon>
        <taxon>Mycobacteriales</taxon>
        <taxon>Mycobacteriaceae</taxon>
        <taxon>Mycolicibacterium</taxon>
    </lineage>
</organism>
<sequence length="234" mass="26560">MSLMGELNQRINDVTRELNKRPEFDIPIIENFSEINVLTADRARFSFGRLSVADANPLAQALGGDVMSKIRRPGECNVRVETDTRWCPYYDEAYPQAGYFHAYVLGYTEGETEVYIHAPLDDASLWRKVAAAQLHSGTVCGARNQPDCDFYEDRSSWIDLQPFAIKRGESIPIVYICEECRDRMKVDGWTAQGYVGTGPMPWNDDGPKLLPYLDPFDGESIRPIFGDDWNDPFS</sequence>
<keyword evidence="2" id="KW-1185">Reference proteome</keyword>
<reference evidence="1 2" key="1">
    <citation type="journal article" date="2015" name="Genome Biol. Evol.">
        <title>Characterization of Three Mycobacterium spp. with Potential Use in Bioremediation by Genome Sequencing and Comparative Genomics.</title>
        <authorList>
            <person name="Das S."/>
            <person name="Pettersson B.M."/>
            <person name="Behra P.R."/>
            <person name="Ramesh M."/>
            <person name="Dasgupta S."/>
            <person name="Bhattacharya A."/>
            <person name="Kirsebom L.A."/>
        </authorList>
    </citation>
    <scope>NUCLEOTIDE SEQUENCE [LARGE SCALE GENOMIC DNA]</scope>
    <source>
        <strain evidence="1 2">DSM 43826</strain>
    </source>
</reference>